<keyword evidence="2" id="KW-1185">Reference proteome</keyword>
<protein>
    <submittedName>
        <fullName evidence="1">Uncharacterized protein</fullName>
    </submittedName>
</protein>
<organism evidence="1 2">
    <name type="scientific">Paracoccus jeotgali</name>
    <dbReference type="NCBI Taxonomy" id="2065379"/>
    <lineage>
        <taxon>Bacteria</taxon>
        <taxon>Pseudomonadati</taxon>
        <taxon>Pseudomonadota</taxon>
        <taxon>Alphaproteobacteria</taxon>
        <taxon>Rhodobacterales</taxon>
        <taxon>Paracoccaceae</taxon>
        <taxon>Paracoccus</taxon>
    </lineage>
</organism>
<dbReference type="AlphaFoldDB" id="A0A2K9MJF2"/>
<dbReference type="Proteomes" id="UP000234882">
    <property type="component" value="Chromosome"/>
</dbReference>
<gene>
    <name evidence="1" type="ORF">CYR75_13410</name>
</gene>
<proteinExistence type="predicted"/>
<dbReference type="OrthoDB" id="7937304at2"/>
<evidence type="ECO:0000313" key="1">
    <source>
        <dbReference type="EMBL" id="AUM75156.1"/>
    </source>
</evidence>
<accession>A0A2K9MJF2</accession>
<evidence type="ECO:0000313" key="2">
    <source>
        <dbReference type="Proteomes" id="UP000234882"/>
    </source>
</evidence>
<dbReference type="RefSeq" id="WP_101500501.1">
    <property type="nucleotide sequence ID" value="NZ_CP025583.1"/>
</dbReference>
<dbReference type="EMBL" id="CP025583">
    <property type="protein sequence ID" value="AUM75156.1"/>
    <property type="molecule type" value="Genomic_DNA"/>
</dbReference>
<name>A0A2K9MJF2_9RHOB</name>
<sequence length="85" mass="9109">MRRDLLGCGATAMLLSSFDLIERRIHGKSRRAKSTTTGAVSPNALPVSDAVAGDVESLRAGLDAWLPTARRMTVPVADLCRSGWQ</sequence>
<dbReference type="KEGG" id="paru:CYR75_13410"/>
<reference evidence="2" key="1">
    <citation type="submission" date="2017-12" db="EMBL/GenBank/DDBJ databases">
        <title>Genomic analysis of Paracoccus sp. CBA4604.</title>
        <authorList>
            <person name="Roh S.W."/>
            <person name="Kim J.Y."/>
            <person name="Kim J.S."/>
        </authorList>
    </citation>
    <scope>NUCLEOTIDE SEQUENCE [LARGE SCALE GENOMIC DNA]</scope>
    <source>
        <strain evidence="2">CBA4604</strain>
    </source>
</reference>